<name>Q23H48_TETTS</name>
<proteinExistence type="predicted"/>
<reference evidence="2" key="2">
    <citation type="submission" date="2008-09" db="EMBL/GenBank/DDBJ databases">
        <authorList>
            <person name="Eisen J.A."/>
            <person name="Wu M."/>
            <person name="Wu D."/>
            <person name="Nierman W.C."/>
            <person name="Orias E."/>
            <person name="Delcher A.L."/>
            <person name="Salzberg S.L."/>
        </authorList>
    </citation>
    <scope>NUCLEOTIDE SEQUENCE</scope>
    <source>
        <strain evidence="2">SB210</strain>
    </source>
</reference>
<dbReference type="GeneID" id="7826407"/>
<sequence length="62" mass="7287">MDPIKLHNYAEQRCHTYGCQVSACMREANNPSKCNQLLAVLQECIEKEKKYVLENYKKPQKQ</sequence>
<dbReference type="EMBL" id="GG662702">
    <property type="protein sequence ID" value="EAR95799.1"/>
    <property type="molecule type" value="Genomic_DNA"/>
</dbReference>
<keyword evidence="3" id="KW-1185">Reference proteome</keyword>
<organism evidence="2 3">
    <name type="scientific">Tetrahymena thermophila (strain SB210)</name>
    <dbReference type="NCBI Taxonomy" id="312017"/>
    <lineage>
        <taxon>Eukaryota</taxon>
        <taxon>Sar</taxon>
        <taxon>Alveolata</taxon>
        <taxon>Ciliophora</taxon>
        <taxon>Intramacronucleata</taxon>
        <taxon>Oligohymenophorea</taxon>
        <taxon>Hymenostomatida</taxon>
        <taxon>Tetrahymenina</taxon>
        <taxon>Tetrahymenidae</taxon>
        <taxon>Tetrahymena</taxon>
    </lineage>
</organism>
<dbReference type="InParanoid" id="Q23H48"/>
<dbReference type="OMA" id="CMREANN"/>
<dbReference type="HOGENOM" id="CLU_2909079_0_0_1"/>
<evidence type="ECO:0000313" key="1">
    <source>
        <dbReference type="EMBL" id="EAR95796.1"/>
    </source>
</evidence>
<dbReference type="Proteomes" id="UP000009168">
    <property type="component" value="Unassembled WGS sequence"/>
</dbReference>
<dbReference type="KEGG" id="tet:TTHERM_00876940"/>
<dbReference type="AlphaFoldDB" id="Q23H48"/>
<accession>Q23H48</accession>
<dbReference type="RefSeq" id="XP_001016044.1">
    <property type="nucleotide sequence ID" value="XM_001016044.1"/>
</dbReference>
<reference evidence="2" key="3">
    <citation type="submission" date="2014-02" db="EMBL/GenBank/DDBJ databases">
        <title>Annotation update of Tetrahymena thermophila SB210.</title>
        <authorList>
            <person name="Bidwell S."/>
            <person name="Michalis H.M."/>
            <person name="Zafar N."/>
            <person name="Joardar V."/>
            <person name="Miao W."/>
            <person name="Russ C."/>
            <person name="Eisen J."/>
            <person name="Wu M."/>
            <person name="Wu D."/>
            <person name="Nierman W."/>
            <person name="Orias E."/>
            <person name="Delcher A."/>
            <person name="Salzberg S."/>
            <person name="Coyne R."/>
        </authorList>
    </citation>
    <scope>NUCLEOTIDE SEQUENCE</scope>
    <source>
        <strain evidence="2">SB210</strain>
    </source>
</reference>
<dbReference type="EMBL" id="GG662702">
    <property type="protein sequence ID" value="EAR95796.1"/>
    <property type="molecule type" value="Genomic_DNA"/>
</dbReference>
<reference evidence="3" key="1">
    <citation type="journal article" date="2006" name="PLoS Biol.">
        <title>Macronuclear genome sequence of the ciliate Tetrahymena thermophila, a model eukaryote.</title>
        <authorList>
            <person name="Eisen J.A."/>
            <person name="Coyne R.S."/>
            <person name="Wu M."/>
            <person name="Wu D."/>
            <person name="Thiagarajan M."/>
            <person name="Wortman J.R."/>
            <person name="Badger J.H."/>
            <person name="Ren Q."/>
            <person name="Amedeo P."/>
            <person name="Jones K.M."/>
            <person name="Tallon L.J."/>
            <person name="Delcher A.L."/>
            <person name="Salzberg S.L."/>
            <person name="Silva J.C."/>
            <person name="Haas B.J."/>
            <person name="Majoros W.H."/>
            <person name="Farzad M."/>
            <person name="Carlton J.M."/>
            <person name="Smith R.K. Jr."/>
            <person name="Garg J."/>
            <person name="Pearlman R.E."/>
            <person name="Karrer K.M."/>
            <person name="Sun L."/>
            <person name="Manning G."/>
            <person name="Elde N.C."/>
            <person name="Turkewitz A.P."/>
            <person name="Asai D.J."/>
            <person name="Wilkes D.E."/>
            <person name="Wang Y."/>
            <person name="Cai H."/>
            <person name="Collins K."/>
            <person name="Stewart B.A."/>
            <person name="Lee S.R."/>
            <person name="Wilamowska K."/>
            <person name="Weinberg Z."/>
            <person name="Ruzzo W.L."/>
            <person name="Wloga D."/>
            <person name="Gaertig J."/>
            <person name="Frankel J."/>
            <person name="Tsao C.-C."/>
            <person name="Gorovsky M.A."/>
            <person name="Keeling P.J."/>
            <person name="Waller R.F."/>
            <person name="Patron N.J."/>
            <person name="Cherry J.M."/>
            <person name="Stover N.A."/>
            <person name="Krieger C.J."/>
            <person name="del Toro C."/>
            <person name="Ryder H.F."/>
            <person name="Williamson S.C."/>
            <person name="Barbeau R.A."/>
            <person name="Hamilton E.P."/>
            <person name="Orias E."/>
        </authorList>
    </citation>
    <scope>NUCLEOTIDE SEQUENCE [LARGE SCALE GENOMIC DNA]</scope>
    <source>
        <strain evidence="3">SB210</strain>
    </source>
</reference>
<evidence type="ECO:0000313" key="2">
    <source>
        <dbReference type="EMBL" id="EAR95799.1"/>
    </source>
</evidence>
<dbReference type="GeneID" id="7826405"/>
<dbReference type="RefSeq" id="XP_001016041.1">
    <property type="nucleotide sequence ID" value="XM_001016041.1"/>
</dbReference>
<gene>
    <name evidence="1" type="ORF">TTHERM_00876910</name>
    <name evidence="2" type="ORF">TTHERM_00876940</name>
</gene>
<protein>
    <submittedName>
        <fullName evidence="2">Uncharacterized protein</fullName>
    </submittedName>
</protein>
<dbReference type="KEGG" id="tet:TTHERM_00876910"/>
<evidence type="ECO:0000313" key="3">
    <source>
        <dbReference type="Proteomes" id="UP000009168"/>
    </source>
</evidence>